<evidence type="ECO:0000313" key="5">
    <source>
        <dbReference type="Proteomes" id="UP000494165"/>
    </source>
</evidence>
<feature type="region of interest" description="Disordered" evidence="2">
    <location>
        <begin position="17"/>
        <end position="50"/>
    </location>
</feature>
<evidence type="ECO:0000256" key="1">
    <source>
        <dbReference type="ARBA" id="ARBA00023054"/>
    </source>
</evidence>
<dbReference type="PANTHER" id="PTHR14882">
    <property type="entry name" value="COILED-COIL DOMAIN-CONTAINING 74A"/>
    <property type="match status" value="1"/>
</dbReference>
<dbReference type="InterPro" id="IPR039496">
    <property type="entry name" value="CCDC92/74_N"/>
</dbReference>
<dbReference type="InterPro" id="IPR040370">
    <property type="entry name" value="CCDC74A/CCDC74B/CCDC92"/>
</dbReference>
<feature type="compositionally biased region" description="Basic and acidic residues" evidence="2">
    <location>
        <begin position="17"/>
        <end position="33"/>
    </location>
</feature>
<keyword evidence="1" id="KW-0175">Coiled coil</keyword>
<proteinExistence type="predicted"/>
<evidence type="ECO:0000256" key="2">
    <source>
        <dbReference type="SAM" id="MobiDB-lite"/>
    </source>
</evidence>
<dbReference type="PANTHER" id="PTHR14882:SF1">
    <property type="entry name" value="CCDC92 DOMAIN-CONTAINING PROTEIN"/>
    <property type="match status" value="1"/>
</dbReference>
<protein>
    <recommendedName>
        <fullName evidence="3">CCDC92/74 N-terminal domain-containing protein</fullName>
    </recommendedName>
</protein>
<organism evidence="4 5">
    <name type="scientific">Cloeon dipterum</name>
    <dbReference type="NCBI Taxonomy" id="197152"/>
    <lineage>
        <taxon>Eukaryota</taxon>
        <taxon>Metazoa</taxon>
        <taxon>Ecdysozoa</taxon>
        <taxon>Arthropoda</taxon>
        <taxon>Hexapoda</taxon>
        <taxon>Insecta</taxon>
        <taxon>Pterygota</taxon>
        <taxon>Palaeoptera</taxon>
        <taxon>Ephemeroptera</taxon>
        <taxon>Pisciforma</taxon>
        <taxon>Baetidae</taxon>
        <taxon>Cloeon</taxon>
    </lineage>
</organism>
<dbReference type="AlphaFoldDB" id="A0A8S1E0Q2"/>
<sequence>MDLPHCPTRCEVNFDPKKLKTRERDCSAGRSAKDATTAHPAPSPPSRRRMNELRRARKELQDKIRLAPPTDTMAIKVAQLEHNMRFLREQHQIMLSSLHKEIENLRVFNRELQFQLVMSGAAAKMSALTIEVPPDSFDASLDHQNKNVNNDIGRVELLEKSLAEMRIGLTEEKGRNKQLYEVVREQQRKIEHLKVASSSRVVSSKEVGCQAEIESNVVENSTRYTQTYRNPDFWSKEQRRSGNAGGGSGGGNRFRRHNSGRFSSFSQDDAHGQPPSSASRFPPLQSPAGWQPRPRTCAEVGKEKLPALEAGEGEAWRAKEQQPWAQRTEQAPHSERSRRNRRYRGAKQRTEQPTN</sequence>
<reference evidence="4 5" key="1">
    <citation type="submission" date="2020-04" db="EMBL/GenBank/DDBJ databases">
        <authorList>
            <person name="Alioto T."/>
            <person name="Alioto T."/>
            <person name="Gomez Garrido J."/>
        </authorList>
    </citation>
    <scope>NUCLEOTIDE SEQUENCE [LARGE SCALE GENOMIC DNA]</scope>
</reference>
<feature type="compositionally biased region" description="Basic residues" evidence="2">
    <location>
        <begin position="338"/>
        <end position="347"/>
    </location>
</feature>
<evidence type="ECO:0000313" key="4">
    <source>
        <dbReference type="EMBL" id="CAB3386367.1"/>
    </source>
</evidence>
<accession>A0A8S1E0Q2</accession>
<comment type="caution">
    <text evidence="4">The sequence shown here is derived from an EMBL/GenBank/DDBJ whole genome shotgun (WGS) entry which is preliminary data.</text>
</comment>
<name>A0A8S1E0Q2_9INSE</name>
<dbReference type="Pfam" id="PF14916">
    <property type="entry name" value="CCDC92"/>
    <property type="match status" value="1"/>
</dbReference>
<dbReference type="OrthoDB" id="2155209at2759"/>
<evidence type="ECO:0000259" key="3">
    <source>
        <dbReference type="Pfam" id="PF14916"/>
    </source>
</evidence>
<dbReference type="Proteomes" id="UP000494165">
    <property type="component" value="Unassembled WGS sequence"/>
</dbReference>
<dbReference type="EMBL" id="CADEPI010000477">
    <property type="protein sequence ID" value="CAB3386367.1"/>
    <property type="molecule type" value="Genomic_DNA"/>
</dbReference>
<keyword evidence="5" id="KW-1185">Reference proteome</keyword>
<feature type="compositionally biased region" description="Gly residues" evidence="2">
    <location>
        <begin position="243"/>
        <end position="252"/>
    </location>
</feature>
<gene>
    <name evidence="4" type="ORF">CLODIP_2_CD02719</name>
</gene>
<feature type="region of interest" description="Disordered" evidence="2">
    <location>
        <begin position="229"/>
        <end position="355"/>
    </location>
</feature>
<feature type="domain" description="CCDC92/74 N-terminal" evidence="3">
    <location>
        <begin position="76"/>
        <end position="121"/>
    </location>
</feature>